<evidence type="ECO:0000313" key="3">
    <source>
        <dbReference type="EMBL" id="MFF9887708.1"/>
    </source>
</evidence>
<sequence length="247" mass="27198">MSTRWLLRAPDPAAERLLLCLPVSGLGATTYRDWPAHIGTTDVVPIQPPGRENRTRERPHTTMAEFAAAAADDLLPMLDRPYALFGHCLGGRLGYALAVALMERGAPPPQRLFASSCLAPHQGGRFGPFLPEMTDDEYLAELRRGCERRGEVVPPDELLALAVRVLRVDVELSCGYAPPKPTGYPLAVTTIGWADDADVDPGAMTEWEPYGEIRHVVLDGDEFSFRAMPERLQRLLEAELTLEASVR</sequence>
<dbReference type="EMBL" id="JBICBM010000036">
    <property type="protein sequence ID" value="MFF9887708.1"/>
    <property type="molecule type" value="Genomic_DNA"/>
</dbReference>
<dbReference type="Gene3D" id="3.40.50.1820">
    <property type="entry name" value="alpha/beta hydrolase"/>
    <property type="match status" value="1"/>
</dbReference>
<name>A0ABW6ZB24_9ACTN</name>
<dbReference type="PANTHER" id="PTHR11487">
    <property type="entry name" value="THIOESTERASE"/>
    <property type="match status" value="1"/>
</dbReference>
<comment type="similarity">
    <text evidence="1">Belongs to the thioesterase family.</text>
</comment>
<proteinExistence type="inferred from homology"/>
<dbReference type="SUPFAM" id="SSF53474">
    <property type="entry name" value="alpha/beta-Hydrolases"/>
    <property type="match status" value="1"/>
</dbReference>
<evidence type="ECO:0000259" key="2">
    <source>
        <dbReference type="Pfam" id="PF00975"/>
    </source>
</evidence>
<comment type="caution">
    <text evidence="3">The sequence shown here is derived from an EMBL/GenBank/DDBJ whole genome shotgun (WGS) entry which is preliminary data.</text>
</comment>
<reference evidence="3 4" key="1">
    <citation type="submission" date="2024-10" db="EMBL/GenBank/DDBJ databases">
        <title>The Natural Products Discovery Center: Release of the First 8490 Sequenced Strains for Exploring Actinobacteria Biosynthetic Diversity.</title>
        <authorList>
            <person name="Kalkreuter E."/>
            <person name="Kautsar S.A."/>
            <person name="Yang D."/>
            <person name="Bader C.D."/>
            <person name="Teijaro C.N."/>
            <person name="Fluegel L."/>
            <person name="Davis C.M."/>
            <person name="Simpson J.R."/>
            <person name="Lauterbach L."/>
            <person name="Steele A.D."/>
            <person name="Gui C."/>
            <person name="Meng S."/>
            <person name="Li G."/>
            <person name="Viehrig K."/>
            <person name="Ye F."/>
            <person name="Su P."/>
            <person name="Kiefer A.F."/>
            <person name="Nichols A."/>
            <person name="Cepeda A.J."/>
            <person name="Yan W."/>
            <person name="Fan B."/>
            <person name="Jiang Y."/>
            <person name="Adhikari A."/>
            <person name="Zheng C.-J."/>
            <person name="Schuster L."/>
            <person name="Cowan T.M."/>
            <person name="Smanski M.J."/>
            <person name="Chevrette M.G."/>
            <person name="De Carvalho L.P.S."/>
            <person name="Shen B."/>
        </authorList>
    </citation>
    <scope>NUCLEOTIDE SEQUENCE [LARGE SCALE GENOMIC DNA]</scope>
    <source>
        <strain evidence="3 4">NPDC013366</strain>
    </source>
</reference>
<gene>
    <name evidence="3" type="ORF">ACF1HC_40060</name>
</gene>
<organism evidence="3 4">
    <name type="scientific">Streptomyces eurythermus</name>
    <dbReference type="NCBI Taxonomy" id="42237"/>
    <lineage>
        <taxon>Bacteria</taxon>
        <taxon>Bacillati</taxon>
        <taxon>Actinomycetota</taxon>
        <taxon>Actinomycetes</taxon>
        <taxon>Kitasatosporales</taxon>
        <taxon>Streptomycetaceae</taxon>
        <taxon>Streptomyces</taxon>
    </lineage>
</organism>
<accession>A0ABW6ZB24</accession>
<keyword evidence="4" id="KW-1185">Reference proteome</keyword>
<dbReference type="RefSeq" id="WP_037703238.1">
    <property type="nucleotide sequence ID" value="NZ_JBFACJ010000044.1"/>
</dbReference>
<dbReference type="Pfam" id="PF00975">
    <property type="entry name" value="Thioesterase"/>
    <property type="match status" value="1"/>
</dbReference>
<dbReference type="InterPro" id="IPR012223">
    <property type="entry name" value="TEII"/>
</dbReference>
<feature type="domain" description="Thioesterase" evidence="2">
    <location>
        <begin position="18"/>
        <end position="236"/>
    </location>
</feature>
<dbReference type="InterPro" id="IPR029058">
    <property type="entry name" value="AB_hydrolase_fold"/>
</dbReference>
<dbReference type="InterPro" id="IPR001031">
    <property type="entry name" value="Thioesterase"/>
</dbReference>
<dbReference type="PANTHER" id="PTHR11487:SF0">
    <property type="entry name" value="S-ACYL FATTY ACID SYNTHASE THIOESTERASE, MEDIUM CHAIN"/>
    <property type="match status" value="1"/>
</dbReference>
<protein>
    <submittedName>
        <fullName evidence="3">Thioesterase II family protein</fullName>
    </submittedName>
</protein>
<evidence type="ECO:0000256" key="1">
    <source>
        <dbReference type="ARBA" id="ARBA00007169"/>
    </source>
</evidence>
<evidence type="ECO:0000313" key="4">
    <source>
        <dbReference type="Proteomes" id="UP001603418"/>
    </source>
</evidence>
<dbReference type="Proteomes" id="UP001603418">
    <property type="component" value="Unassembled WGS sequence"/>
</dbReference>